<organism evidence="2 3">
    <name type="scientific">Hapsidospora chrysogenum (strain ATCC 11550 / CBS 779.69 / DSM 880 / IAM 14645 / JCM 23072 / IMI 49137)</name>
    <name type="common">Acremonium chrysogenum</name>
    <dbReference type="NCBI Taxonomy" id="857340"/>
    <lineage>
        <taxon>Eukaryota</taxon>
        <taxon>Fungi</taxon>
        <taxon>Dikarya</taxon>
        <taxon>Ascomycota</taxon>
        <taxon>Pezizomycotina</taxon>
        <taxon>Sordariomycetes</taxon>
        <taxon>Hypocreomycetidae</taxon>
        <taxon>Hypocreales</taxon>
        <taxon>Bionectriaceae</taxon>
        <taxon>Hapsidospora</taxon>
    </lineage>
</organism>
<name>A0A086T3L8_HAPC1</name>
<dbReference type="AlphaFoldDB" id="A0A086T3L8"/>
<feature type="region of interest" description="Disordered" evidence="1">
    <location>
        <begin position="190"/>
        <end position="261"/>
    </location>
</feature>
<protein>
    <submittedName>
        <fullName evidence="2">Uncharacterized protein</fullName>
    </submittedName>
</protein>
<dbReference type="EMBL" id="JPKY01000058">
    <property type="protein sequence ID" value="KFH43950.1"/>
    <property type="molecule type" value="Genomic_DNA"/>
</dbReference>
<keyword evidence="3" id="KW-1185">Reference proteome</keyword>
<dbReference type="OrthoDB" id="4776522at2759"/>
<reference evidence="3" key="1">
    <citation type="journal article" date="2014" name="Genome Announc.">
        <title>Genome sequence and annotation of Acremonium chrysogenum, producer of the beta-lactam antibiotic cephalosporin C.</title>
        <authorList>
            <person name="Terfehr D."/>
            <person name="Dahlmann T.A."/>
            <person name="Specht T."/>
            <person name="Zadra I."/>
            <person name="Kuernsteiner H."/>
            <person name="Kueck U."/>
        </authorList>
    </citation>
    <scope>NUCLEOTIDE SEQUENCE [LARGE SCALE GENOMIC DNA]</scope>
    <source>
        <strain evidence="3">ATCC 11550 / CBS 779.69 / DSM 880 / IAM 14645 / JCM 23072 / IMI 49137</strain>
    </source>
</reference>
<sequence>MDGVANGEIPPTAAVGFGFHLMGERPVVNSEILKTIGRRTAPSTERGTTFVQSTQSTSTYLQMLDRQLAQASCPSAKEKKDTQDGADDRPPTQPLSSGPGRLKPSPRCQNLAVISKEAAVPNQCDAVRPPGTPPPTPTPYGQGNATETYAVGLTAQRSISNGRSSNSLKLNTEVRHTVYASIFQTDPYHKPVRSERASLDDGSKPNGSSTLPSDEELLQVACRVPLRPPDSAEGRQLGDAPASAADSGEPEDGFTAEPVQVDHGVALLEESVELGVPDVVTQA</sequence>
<dbReference type="Proteomes" id="UP000029964">
    <property type="component" value="Unassembled WGS sequence"/>
</dbReference>
<dbReference type="HOGENOM" id="CLU_983418_0_0_1"/>
<evidence type="ECO:0000313" key="2">
    <source>
        <dbReference type="EMBL" id="KFH43950.1"/>
    </source>
</evidence>
<gene>
    <name evidence="2" type="ORF">ACRE_053010</name>
</gene>
<evidence type="ECO:0000313" key="3">
    <source>
        <dbReference type="Proteomes" id="UP000029964"/>
    </source>
</evidence>
<comment type="caution">
    <text evidence="2">The sequence shown here is derived from an EMBL/GenBank/DDBJ whole genome shotgun (WGS) entry which is preliminary data.</text>
</comment>
<feature type="region of interest" description="Disordered" evidence="1">
    <location>
        <begin position="70"/>
        <end position="106"/>
    </location>
</feature>
<dbReference type="STRING" id="857340.A0A086T3L8"/>
<evidence type="ECO:0000256" key="1">
    <source>
        <dbReference type="SAM" id="MobiDB-lite"/>
    </source>
</evidence>
<feature type="compositionally biased region" description="Basic and acidic residues" evidence="1">
    <location>
        <begin position="190"/>
        <end position="203"/>
    </location>
</feature>
<proteinExistence type="predicted"/>
<accession>A0A086T3L8</accession>
<feature type="compositionally biased region" description="Basic and acidic residues" evidence="1">
    <location>
        <begin position="76"/>
        <end position="90"/>
    </location>
</feature>
<feature type="region of interest" description="Disordered" evidence="1">
    <location>
        <begin position="123"/>
        <end position="144"/>
    </location>
</feature>